<dbReference type="SUPFAM" id="SSF55486">
    <property type="entry name" value="Metalloproteases ('zincins'), catalytic domain"/>
    <property type="match status" value="1"/>
</dbReference>
<feature type="binding site" evidence="15">
    <location>
        <position position="446"/>
    </location>
    <ligand>
        <name>Ca(2+)</name>
        <dbReference type="ChEBI" id="CHEBI:29108"/>
        <label>1</label>
    </ligand>
</feature>
<evidence type="ECO:0000256" key="17">
    <source>
        <dbReference type="PROSITE-ProRule" id="PRU00276"/>
    </source>
</evidence>
<dbReference type="GO" id="GO:0030198">
    <property type="term" value="P:extracellular matrix organization"/>
    <property type="evidence" value="ECO:0007669"/>
    <property type="project" value="InterPro"/>
</dbReference>
<feature type="active site" evidence="14 17">
    <location>
        <position position="505"/>
    </location>
</feature>
<dbReference type="FunFam" id="3.40.390.10:FF:000001">
    <property type="entry name" value="A disintegrin and metalloproteinase with thrombospondin motifs 1"/>
    <property type="match status" value="1"/>
</dbReference>
<dbReference type="GO" id="GO:0004222">
    <property type="term" value="F:metalloendopeptidase activity"/>
    <property type="evidence" value="ECO:0007669"/>
    <property type="project" value="InterPro"/>
</dbReference>
<dbReference type="InterPro" id="IPR041645">
    <property type="entry name" value="ADAMTS_CR_2"/>
</dbReference>
<feature type="disulfide bond" evidence="16">
    <location>
        <begin position="615"/>
        <end position="649"/>
    </location>
</feature>
<feature type="disulfide bond" evidence="16">
    <location>
        <begin position="678"/>
        <end position="715"/>
    </location>
</feature>
<dbReference type="EMBL" id="CAJFDH010000004">
    <property type="protein sequence ID" value="CAD5218805.1"/>
    <property type="molecule type" value="Genomic_DNA"/>
</dbReference>
<keyword evidence="2" id="KW-0964">Secreted</keyword>
<feature type="disulfide bond" evidence="16">
    <location>
        <begin position="520"/>
        <end position="550"/>
    </location>
</feature>
<keyword evidence="4" id="KW-0645">Protease</keyword>
<keyword evidence="15" id="KW-0106">Calcium</keyword>
<dbReference type="SMART" id="SM00209">
    <property type="entry name" value="TSP1"/>
    <property type="match status" value="17"/>
</dbReference>
<dbReference type="CDD" id="cd04273">
    <property type="entry name" value="ZnMc_ADAMTS_like"/>
    <property type="match status" value="1"/>
</dbReference>
<dbReference type="Pfam" id="PF13688">
    <property type="entry name" value="Reprolysin_5"/>
    <property type="match status" value="1"/>
</dbReference>
<keyword evidence="19" id="KW-0472">Membrane</keyword>
<feature type="disulfide bond" evidence="16">
    <location>
        <begin position="435"/>
        <end position="488"/>
    </location>
</feature>
<feature type="region of interest" description="Disordered" evidence="18">
    <location>
        <begin position="1"/>
        <end position="24"/>
    </location>
</feature>
<evidence type="ECO:0000256" key="18">
    <source>
        <dbReference type="SAM" id="MobiDB-lite"/>
    </source>
</evidence>
<keyword evidence="23" id="KW-1185">Reference proteome</keyword>
<dbReference type="PRINTS" id="PR01857">
    <property type="entry name" value="ADAMTSFAMILY"/>
</dbReference>
<keyword evidence="13" id="KW-0325">Glycoprotein</keyword>
<feature type="domain" description="GON" evidence="21">
    <location>
        <begin position="1984"/>
        <end position="2185"/>
    </location>
</feature>
<dbReference type="OrthoDB" id="5948003at2759"/>
<feature type="disulfide bond" evidence="16">
    <location>
        <begin position="609"/>
        <end position="630"/>
    </location>
</feature>
<dbReference type="InterPro" id="IPR012314">
    <property type="entry name" value="Pept_M12B_GON-ADAMTSs"/>
</dbReference>
<keyword evidence="3" id="KW-0272">Extracellular matrix</keyword>
<dbReference type="InterPro" id="IPR000884">
    <property type="entry name" value="TSP1_rpt"/>
</dbReference>
<evidence type="ECO:0000256" key="7">
    <source>
        <dbReference type="ARBA" id="ARBA00022737"/>
    </source>
</evidence>
<accession>A0A811KU07</accession>
<dbReference type="Pfam" id="PF05986">
    <property type="entry name" value="ADAMTS_spacer1"/>
    <property type="match status" value="1"/>
</dbReference>
<organism evidence="22 23">
    <name type="scientific">Bursaphelenchus okinawaensis</name>
    <dbReference type="NCBI Taxonomy" id="465554"/>
    <lineage>
        <taxon>Eukaryota</taxon>
        <taxon>Metazoa</taxon>
        <taxon>Ecdysozoa</taxon>
        <taxon>Nematoda</taxon>
        <taxon>Chromadorea</taxon>
        <taxon>Rhabditida</taxon>
        <taxon>Tylenchina</taxon>
        <taxon>Tylenchomorpha</taxon>
        <taxon>Aphelenchoidea</taxon>
        <taxon>Aphelenchoididae</taxon>
        <taxon>Bursaphelenchus</taxon>
    </lineage>
</organism>
<dbReference type="InterPro" id="IPR013273">
    <property type="entry name" value="ADAMTS/ADAMTS-like"/>
</dbReference>
<keyword evidence="12 16" id="KW-1015">Disulfide bond</keyword>
<feature type="disulfide bond" evidence="16">
    <location>
        <begin position="693"/>
        <end position="705"/>
    </location>
</feature>
<evidence type="ECO:0000256" key="9">
    <source>
        <dbReference type="ARBA" id="ARBA00022833"/>
    </source>
</evidence>
<keyword evidence="10" id="KW-0084">Basement membrane</keyword>
<evidence type="ECO:0000256" key="10">
    <source>
        <dbReference type="ARBA" id="ARBA00022869"/>
    </source>
</evidence>
<evidence type="ECO:0000256" key="8">
    <source>
        <dbReference type="ARBA" id="ARBA00022801"/>
    </source>
</evidence>
<evidence type="ECO:0000256" key="3">
    <source>
        <dbReference type="ARBA" id="ARBA00022530"/>
    </source>
</evidence>
<feature type="binding site" evidence="15">
    <location>
        <position position="363"/>
    </location>
    <ligand>
        <name>Ca(2+)</name>
        <dbReference type="ChEBI" id="CHEBI:29108"/>
        <label>2</label>
    </ligand>
</feature>
<dbReference type="PROSITE" id="PS50092">
    <property type="entry name" value="TSP1"/>
    <property type="match status" value="14"/>
</dbReference>
<dbReference type="PROSITE" id="PS51046">
    <property type="entry name" value="GON"/>
    <property type="match status" value="1"/>
</dbReference>
<dbReference type="GO" id="GO:0016477">
    <property type="term" value="P:cell migration"/>
    <property type="evidence" value="ECO:0007669"/>
    <property type="project" value="UniProtKB-ARBA"/>
</dbReference>
<name>A0A811KU07_9BILA</name>
<dbReference type="InterPro" id="IPR050439">
    <property type="entry name" value="ADAMTS_ADAMTS-like"/>
</dbReference>
<dbReference type="FunFam" id="2.60.120.830:FF:000001">
    <property type="entry name" value="A disintegrin and metalloproteinase with thrombospondin motifs 1"/>
    <property type="match status" value="1"/>
</dbReference>
<gene>
    <name evidence="22" type="ORF">BOKJ2_LOCUS8015</name>
</gene>
<dbReference type="PANTHER" id="PTHR13723">
    <property type="entry name" value="ADAMTS A DISINTEGRIN AND METALLOPROTEASE WITH THROMBOSPONDIN MOTIFS PROTEASE"/>
    <property type="match status" value="1"/>
</dbReference>
<dbReference type="Gene3D" id="3.40.1620.60">
    <property type="match status" value="1"/>
</dbReference>
<feature type="disulfide bond" evidence="16">
    <location>
        <begin position="682"/>
        <end position="720"/>
    </location>
</feature>
<keyword evidence="7" id="KW-0677">Repeat</keyword>
<evidence type="ECO:0000256" key="1">
    <source>
        <dbReference type="ARBA" id="ARBA00004302"/>
    </source>
</evidence>
<dbReference type="FunFam" id="2.20.100.10:FF:000005">
    <property type="entry name" value="ADAM metallopeptidase with thrombospondin type 1 motif 9"/>
    <property type="match status" value="8"/>
</dbReference>
<feature type="disulfide bond" evidence="16">
    <location>
        <begin position="643"/>
        <end position="654"/>
    </location>
</feature>
<evidence type="ECO:0000256" key="15">
    <source>
        <dbReference type="PIRSR" id="PIRSR613273-2"/>
    </source>
</evidence>
<keyword evidence="6" id="KW-0732">Signal</keyword>
<feature type="binding site" evidence="15">
    <location>
        <position position="363"/>
    </location>
    <ligand>
        <name>Ca(2+)</name>
        <dbReference type="ChEBI" id="CHEBI:29108"/>
        <label>1</label>
    </ligand>
</feature>
<feature type="region of interest" description="Disordered" evidence="18">
    <location>
        <begin position="331"/>
        <end position="350"/>
    </location>
</feature>
<keyword evidence="9 15" id="KW-0862">Zinc</keyword>
<dbReference type="GO" id="GO:0006508">
    <property type="term" value="P:proteolysis"/>
    <property type="evidence" value="ECO:0007669"/>
    <property type="project" value="UniProtKB-KW"/>
</dbReference>
<feature type="disulfide bond" evidence="16">
    <location>
        <begin position="598"/>
        <end position="620"/>
    </location>
</feature>
<keyword evidence="8" id="KW-0378">Hydrolase</keyword>
<feature type="transmembrane region" description="Helical" evidence="19">
    <location>
        <begin position="131"/>
        <end position="151"/>
    </location>
</feature>
<feature type="region of interest" description="Disordered" evidence="18">
    <location>
        <begin position="36"/>
        <end position="68"/>
    </location>
</feature>
<feature type="disulfide bond" evidence="16">
    <location>
        <begin position="464"/>
        <end position="470"/>
    </location>
</feature>
<evidence type="ECO:0000256" key="12">
    <source>
        <dbReference type="ARBA" id="ARBA00023157"/>
    </source>
</evidence>
<evidence type="ECO:0000259" key="20">
    <source>
        <dbReference type="PROSITE" id="PS50215"/>
    </source>
</evidence>
<proteinExistence type="predicted"/>
<keyword evidence="11" id="KW-0482">Metalloprotease</keyword>
<feature type="binding site" evidence="15">
    <location>
        <position position="571"/>
    </location>
    <ligand>
        <name>Ca(2+)</name>
        <dbReference type="ChEBI" id="CHEBI:29108"/>
        <label>2</label>
    </ligand>
</feature>
<evidence type="ECO:0000256" key="6">
    <source>
        <dbReference type="ARBA" id="ARBA00022729"/>
    </source>
</evidence>
<dbReference type="Pfam" id="PF00090">
    <property type="entry name" value="TSP_1"/>
    <property type="match status" value="1"/>
</dbReference>
<sequence>MPRLRRDRRQTEDPTLTYPKDQPCCSTEANERLIHGEVDASESSESAEFFSNSESTSFCTNSSKNGTKFSSKSLKYSNSDFNDKNGASEGYATKYSDSNDASEGYATRYSKSEAKNCISDLVFYSKHTKKLLFLLGGLALLSLIGGIVRFGEGQTKHRHSLYSGVSEDVGETWYLNLHDVRRRRHLALEEEYYREDQNLKGLALDCNDKCTLTLHRNQQLLKIKLFRREFNSVQGEEVVIPIIQYLDSENETRAHPTILPTGCIYTAKVEDGTEESTVNLCDDNGLYGTLALHDGAYVIEPLNATETSRKKRDLKISPHLIYRAQTMPFEDPPNIQIEDEQLSNSTRNERQKRTANSWDYYVEVLVVADYKMLVYHQNNLEAYVLTLFSTVASIYRHASLRASVNIIVVRVVVLKHENVGPRVSNHAQETLQQFCAWQQNLNDRNDDALAHHDVAILLTRHDICRATNKCDTLGLAELGTMCDARKSCAIIEDNGLSAAFTIAHELGHILNIPHDDERRCARYMPLTKNNFHIMAPTLEYNTNPWAWSPCSSAMLEKFLDNQRSQTQCILDKPVERRYMDKMFNHPPAGMLYSVNQQCQYVFGPSAEICPYMPTCRRLWCSTYYGFQMGCRTQHMPWADGTPCGDSMWCHRGQCVGISPDKRLKVDGGWGEWQPFGPCSRTCGGGVQKGVRDCDKPRPMNGGKYCIGQRERYRSCNIHECPFETAGFREVQCSDFDNKNVGIHGVPVQTRWVPKYTAIAKNERCKLYCRAKDSAAFYLLKDKVIDGTPCDMNSDDICIDGICHKAGCDHRLGSSIKRDTCGVCGGDGRSCQTVQGVYNERTSFGYNEVLRIPAGSANIDISQQSYNNHKDDDNYLALRTATGEFLLNGQYQVSVFRQQIPILDTVLEYSGSDNIVERINGTGPIRSDIYVHVLSVGNLNPPHVNYKYMVPLNPSKIDAISLLNPRYYWLSSDAWSQCTSRCQGNQIQGLRCIEGSSNRPVADQYCTSQRPEQKQRMCNVNCFFKWKTVVASQCSARCGRGEQEQRVMCVALTKLLNNTEKDEPAHESECLQANLRKPATKVPCYNDCEGRKWSYSAWSQCSATCGKDGVKKRQIRCTDNANRDIDRRHCELIVREATETECNRIPCPGWSYGQWTECSRSCDGGIRIRHASCHDSSGREVNVEYCANQERKDREKCNEHVCSQWKFGPWSACSTSCGTGVQRREATCSDRNGNKLDESKCDIREKILHKSCHQGDCPHWKVADWSTCSVSCLDGYKTRSIQCVDGKDNRIAEDYCLRTSNNTRPATHEFCNNGPCPYWRQNPWSSCSVSCGAGIRVRTVECVFREQVVDGSFCNDQPPKALTQNCTLTLCSEWKLHPWSRCSKSCGTGSQTRRVECVKDGDKIVNDRECSGTKPRTEKECNKEECEATRSQPNESPIYWATGPWTKCSKACGTGTQRRQVKCRDSRGGHKELPDEYCRNFEKEPESRQCIVRPCVKWKTEEWEPCQGTCGVHVVQKRRVYCTSVENPPVAVKDSDCDPTDQPAALRGCNLAPCVAEPRVTLGEWIVGDWEACSVSCGIGYKRRTIQCDSKLCNEAKKPPQFEHCNLGECRQRYTWQAGQWSICSVSCGQNGLQQRRIWCEFDTNPPKEVAATECDRKDQPSSRRPCSDVVQCPVVHTTTQSNPKVKYVWTTGQWSMCSSTCGSGVRIRDVFCVNELKDGEKVPSSLCSPAERPMAEHRCRQKVCPKWTKEKWSECSVTCGKGIRRREVLCKRGRDELLEASLCSEADRPKETRPCETQKCSSYQWKVTPWSKCTELCNPSEQTRRAYCMSSLNQRAAPRMCAKDPMPVLKKDCPTDKCPYQWVAGPWSTCSKTCGQGHMFRRLECKVKDNIWLNQTEQQSTVLSRMCMSLEKPEVSKECVMNECGSEFQWSVGPWSQCSKDCGTGTRKRKVYCLNKKGDKVEKEYCDEQHRPSKRENCFLRNCLPGDCAELKSQNPAVNGIDGEYIVLVTGFRVKVYCARMNETLPRTYVNVDPKSNYAEFYGKRLAYPFSCPYDGQRNDSCDCTDDGHLSVGKTEFSKVRVDLHNMKINPHDFTFTNTTHGSQVPYGTAGDCYSMSDCPQGRFSIDLRNTGLKVVDDLQWVDHGHRTSSHIERSYNNAVIKGACGGYCGECAPERFKGLVLELEHKLKARKH</sequence>
<evidence type="ECO:0000256" key="16">
    <source>
        <dbReference type="PIRSR" id="PIRSR613273-3"/>
    </source>
</evidence>
<dbReference type="Pfam" id="PF17771">
    <property type="entry name" value="ADAMTS_CR_2"/>
    <property type="match status" value="1"/>
</dbReference>
<evidence type="ECO:0000256" key="14">
    <source>
        <dbReference type="PIRSR" id="PIRSR613273-1"/>
    </source>
</evidence>
<dbReference type="Gene3D" id="2.20.100.10">
    <property type="entry name" value="Thrombospondin type-1 (TSP1) repeat"/>
    <property type="match status" value="15"/>
</dbReference>
<evidence type="ECO:0000256" key="2">
    <source>
        <dbReference type="ARBA" id="ARBA00022525"/>
    </source>
</evidence>
<feature type="binding site" evidence="15">
    <location>
        <position position="453"/>
    </location>
    <ligand>
        <name>Ca(2+)</name>
        <dbReference type="ChEBI" id="CHEBI:29108"/>
        <label>1</label>
    </ligand>
</feature>
<evidence type="ECO:0000313" key="23">
    <source>
        <dbReference type="Proteomes" id="UP000614601"/>
    </source>
</evidence>
<dbReference type="InterPro" id="IPR036383">
    <property type="entry name" value="TSP1_rpt_sf"/>
</dbReference>
<dbReference type="InterPro" id="IPR024079">
    <property type="entry name" value="MetalloPept_cat_dom_sf"/>
</dbReference>
<feature type="disulfide bond" evidence="16">
    <location>
        <begin position="482"/>
        <end position="568"/>
    </location>
</feature>
<dbReference type="EMBL" id="CAJFCW020000004">
    <property type="protein sequence ID" value="CAG9111786.1"/>
    <property type="molecule type" value="Genomic_DNA"/>
</dbReference>
<feature type="domain" description="Peptidase M12B" evidence="20">
    <location>
        <begin position="360"/>
        <end position="573"/>
    </location>
</feature>
<dbReference type="Proteomes" id="UP000614601">
    <property type="component" value="Unassembled WGS sequence"/>
</dbReference>
<feature type="binding site" evidence="15">
    <location>
        <position position="446"/>
    </location>
    <ligand>
        <name>Ca(2+)</name>
        <dbReference type="ChEBI" id="CHEBI:29108"/>
        <label>2</label>
    </ligand>
</feature>
<dbReference type="Gene3D" id="2.60.120.830">
    <property type="match status" value="1"/>
</dbReference>
<evidence type="ECO:0008006" key="24">
    <source>
        <dbReference type="Google" id="ProtNLM"/>
    </source>
</evidence>
<dbReference type="GO" id="GO:0005604">
    <property type="term" value="C:basement membrane"/>
    <property type="evidence" value="ECO:0007669"/>
    <property type="project" value="UniProtKB-SubCell"/>
</dbReference>
<dbReference type="InterPro" id="IPR001590">
    <property type="entry name" value="Peptidase_M12B"/>
</dbReference>
<keyword evidence="19" id="KW-0812">Transmembrane</keyword>
<dbReference type="GO" id="GO:0009653">
    <property type="term" value="P:anatomical structure morphogenesis"/>
    <property type="evidence" value="ECO:0007669"/>
    <property type="project" value="UniProtKB-ARBA"/>
</dbReference>
<evidence type="ECO:0000256" key="4">
    <source>
        <dbReference type="ARBA" id="ARBA00022670"/>
    </source>
</evidence>
<dbReference type="Gene3D" id="3.40.390.10">
    <property type="entry name" value="Collagenase (Catalytic Domain)"/>
    <property type="match status" value="1"/>
</dbReference>
<feature type="binding site" evidence="15">
    <location>
        <position position="571"/>
    </location>
    <ligand>
        <name>Ca(2+)</name>
        <dbReference type="ChEBI" id="CHEBI:29108"/>
        <label>1</label>
    </ligand>
</feature>
<evidence type="ECO:0000256" key="11">
    <source>
        <dbReference type="ARBA" id="ARBA00023049"/>
    </source>
</evidence>
<keyword evidence="19" id="KW-1133">Transmembrane helix</keyword>
<comment type="caution">
    <text evidence="17">Lacks conserved residue(s) required for the propagation of feature annotation.</text>
</comment>
<comment type="subcellular location">
    <subcellularLocation>
        <location evidence="1">Secreted</location>
        <location evidence="1">Extracellular space</location>
        <location evidence="1">Extracellular matrix</location>
        <location evidence="1">Basement membrane</location>
    </subcellularLocation>
</comment>
<evidence type="ECO:0000256" key="5">
    <source>
        <dbReference type="ARBA" id="ARBA00022723"/>
    </source>
</evidence>
<dbReference type="SUPFAM" id="SSF82895">
    <property type="entry name" value="TSP-1 type 1 repeat"/>
    <property type="match status" value="16"/>
</dbReference>
<feature type="binding site" evidence="15 17">
    <location>
        <position position="504"/>
    </location>
    <ligand>
        <name>Zn(2+)</name>
        <dbReference type="ChEBI" id="CHEBI:29105"/>
        <note>catalytic</note>
    </ligand>
</feature>
<keyword evidence="5 15" id="KW-0479">Metal-binding</keyword>
<dbReference type="Pfam" id="PF19030">
    <property type="entry name" value="TSP1_ADAMTS"/>
    <property type="match status" value="15"/>
</dbReference>
<feature type="binding site" evidence="15 17">
    <location>
        <position position="508"/>
    </location>
    <ligand>
        <name>Zn(2+)</name>
        <dbReference type="ChEBI" id="CHEBI:29105"/>
        <note>catalytic</note>
    </ligand>
</feature>
<protein>
    <recommendedName>
        <fullName evidence="24">Peptidase M12B domain-containing protein</fullName>
    </recommendedName>
</protein>
<dbReference type="PROSITE" id="PS50215">
    <property type="entry name" value="ADAM_MEPRO"/>
    <property type="match status" value="1"/>
</dbReference>
<evidence type="ECO:0000256" key="19">
    <source>
        <dbReference type="SAM" id="Phobius"/>
    </source>
</evidence>
<feature type="binding site" evidence="15">
    <location>
        <position position="568"/>
    </location>
    <ligand>
        <name>Ca(2+)</name>
        <dbReference type="ChEBI" id="CHEBI:29108"/>
        <label>1</label>
    </ligand>
</feature>
<dbReference type="FunFam" id="2.20.100.10:FF:000006">
    <property type="entry name" value="A disintegrin and metalloproteinase with thrombospondin motifs 1"/>
    <property type="match status" value="1"/>
</dbReference>
<dbReference type="Pfam" id="PF08685">
    <property type="entry name" value="GON"/>
    <property type="match status" value="1"/>
</dbReference>
<evidence type="ECO:0000256" key="13">
    <source>
        <dbReference type="ARBA" id="ARBA00023180"/>
    </source>
</evidence>
<comment type="caution">
    <text evidence="22">The sequence shown here is derived from an EMBL/GenBank/DDBJ whole genome shotgun (WGS) entry which is preliminary data.</text>
</comment>
<dbReference type="PANTHER" id="PTHR13723:SF278">
    <property type="entry name" value="ADAM METALLOPEPTIDASE WITH THROMBOSPONDIN TYPE 1 MOTIF A, ISOFORM B"/>
    <property type="match status" value="1"/>
</dbReference>
<feature type="binding site" evidence="15 17">
    <location>
        <position position="514"/>
    </location>
    <ligand>
        <name>Zn(2+)</name>
        <dbReference type="ChEBI" id="CHEBI:29105"/>
        <note>catalytic</note>
    </ligand>
</feature>
<reference evidence="22" key="1">
    <citation type="submission" date="2020-09" db="EMBL/GenBank/DDBJ databases">
        <authorList>
            <person name="Kikuchi T."/>
        </authorList>
    </citation>
    <scope>NUCLEOTIDE SEQUENCE</scope>
    <source>
        <strain evidence="22">SH1</strain>
    </source>
</reference>
<feature type="compositionally biased region" description="Low complexity" evidence="18">
    <location>
        <begin position="41"/>
        <end position="63"/>
    </location>
</feature>
<evidence type="ECO:0000259" key="21">
    <source>
        <dbReference type="PROSITE" id="PS51046"/>
    </source>
</evidence>
<dbReference type="Proteomes" id="UP000783686">
    <property type="component" value="Unassembled WGS sequence"/>
</dbReference>
<dbReference type="InterPro" id="IPR010294">
    <property type="entry name" value="ADAMTS_spacer1"/>
</dbReference>
<comment type="cofactor">
    <cofactor evidence="15">
        <name>Zn(2+)</name>
        <dbReference type="ChEBI" id="CHEBI:29105"/>
    </cofactor>
    <text evidence="15">Binds 1 zinc ion per subunit.</text>
</comment>
<dbReference type="GO" id="GO:0008270">
    <property type="term" value="F:zinc ion binding"/>
    <property type="evidence" value="ECO:0007669"/>
    <property type="project" value="InterPro"/>
</dbReference>
<evidence type="ECO:0000313" key="22">
    <source>
        <dbReference type="EMBL" id="CAD5218805.1"/>
    </source>
</evidence>